<dbReference type="PANTHER" id="PTHR12266">
    <property type="entry name" value="NA+/CA2+ K+ INDEPENDENT EXCHANGER"/>
    <property type="match status" value="1"/>
</dbReference>
<dbReference type="InterPro" id="IPR004837">
    <property type="entry name" value="NaCa_Exmemb"/>
</dbReference>
<keyword evidence="3 7" id="KW-0812">Transmembrane</keyword>
<evidence type="ECO:0000256" key="1">
    <source>
        <dbReference type="ARBA" id="ARBA00004141"/>
    </source>
</evidence>
<feature type="transmembrane region" description="Helical" evidence="7">
    <location>
        <begin position="421"/>
        <end position="440"/>
    </location>
</feature>
<feature type="transmembrane region" description="Helical" evidence="7">
    <location>
        <begin position="452"/>
        <end position="470"/>
    </location>
</feature>
<evidence type="ECO:0000256" key="7">
    <source>
        <dbReference type="SAM" id="Phobius"/>
    </source>
</evidence>
<feature type="compositionally biased region" description="Polar residues" evidence="6">
    <location>
        <begin position="109"/>
        <end position="119"/>
    </location>
</feature>
<protein>
    <recommendedName>
        <fullName evidence="8">Sodium/calcium exchanger membrane region domain-containing protein</fullName>
    </recommendedName>
</protein>
<feature type="region of interest" description="Disordered" evidence="6">
    <location>
        <begin position="88"/>
        <end position="127"/>
    </location>
</feature>
<dbReference type="GO" id="GO:0016020">
    <property type="term" value="C:membrane"/>
    <property type="evidence" value="ECO:0007669"/>
    <property type="project" value="UniProtKB-SubCell"/>
</dbReference>
<evidence type="ECO:0000313" key="10">
    <source>
        <dbReference type="Proteomes" id="UP000281553"/>
    </source>
</evidence>
<keyword evidence="10" id="KW-1185">Reference proteome</keyword>
<organism evidence="9 10">
    <name type="scientific">Dibothriocephalus latus</name>
    <name type="common">Fish tapeworm</name>
    <name type="synonym">Diphyllobothrium latum</name>
    <dbReference type="NCBI Taxonomy" id="60516"/>
    <lineage>
        <taxon>Eukaryota</taxon>
        <taxon>Metazoa</taxon>
        <taxon>Spiralia</taxon>
        <taxon>Lophotrochozoa</taxon>
        <taxon>Platyhelminthes</taxon>
        <taxon>Cestoda</taxon>
        <taxon>Eucestoda</taxon>
        <taxon>Diphyllobothriidea</taxon>
        <taxon>Diphyllobothriidae</taxon>
        <taxon>Dibothriocephalus</taxon>
    </lineage>
</organism>
<evidence type="ECO:0000313" key="9">
    <source>
        <dbReference type="EMBL" id="VDK82038.1"/>
    </source>
</evidence>
<feature type="region of interest" description="Disordered" evidence="6">
    <location>
        <begin position="283"/>
        <end position="324"/>
    </location>
</feature>
<dbReference type="PANTHER" id="PTHR12266:SF0">
    <property type="entry name" value="MITOCHONDRIAL SODIUM_CALCIUM EXCHANGER PROTEIN"/>
    <property type="match status" value="1"/>
</dbReference>
<proteinExistence type="predicted"/>
<dbReference type="Pfam" id="PF01699">
    <property type="entry name" value="Na_Ca_ex"/>
    <property type="match status" value="1"/>
</dbReference>
<keyword evidence="4 7" id="KW-1133">Transmembrane helix</keyword>
<evidence type="ECO:0000259" key="8">
    <source>
        <dbReference type="Pfam" id="PF01699"/>
    </source>
</evidence>
<sequence length="558" mass="61301">MLRALREVGWFIKFTMYNLCSLLEAWLLPNKEAEEKELAGSTNSIYEWESAMDEKMRDAAVQSEFKLPSRLRHCSDSTQIPEISAIFNSPRDTTHGSHTPSVSFLGKSPASSTNRSPNNLHPLHRVSSTSLPDLDQLTSINSLTPHSILIPRASLLKQDIGGHPTDLRVQFEVSPIASILGRPSALKESIAEEEAEEYEENEELEEEEEEEEMAEEEEEDDAFMKWGSKGMWHHLLYSLSPIDFDEWKRISLPMKLLQILQAPLFLLFRITIPVVIEDLEPAPPAPPASAQPTDASPLPASNRDLEAGSFQGAANRGGDESISGSKLSMTTVASESYISFRGSENVSPPVVAVSADGPEPSPSPSIPESSDGLMDFEQLHGWCRLLNCFQCLLTPMLWVMLITIGGKSLGLHKINGTDMPVVVIVLLISTCLAITIFVTSHWDRPPAPYHRPFFATLGFLTSVIWIYAIAHELVNSLETLGIVWEISEAILGISVMALASSIGGLDTTGTRDFTVCQASAIKGAQNLKTFGPFLGSAGYYYGTAIVILCVAVRIDYRP</sequence>
<dbReference type="EMBL" id="UYRU01043443">
    <property type="protein sequence ID" value="VDK82038.1"/>
    <property type="molecule type" value="Genomic_DNA"/>
</dbReference>
<comment type="subcellular location">
    <subcellularLocation>
        <location evidence="1">Membrane</location>
        <topology evidence="1">Multi-pass membrane protein</topology>
    </subcellularLocation>
</comment>
<gene>
    <name evidence="9" type="ORF">DILT_LOCUS3302</name>
</gene>
<evidence type="ECO:0000256" key="3">
    <source>
        <dbReference type="ARBA" id="ARBA00022692"/>
    </source>
</evidence>
<evidence type="ECO:0000256" key="5">
    <source>
        <dbReference type="ARBA" id="ARBA00023136"/>
    </source>
</evidence>
<accession>A0A3P6URT0</accession>
<feature type="domain" description="Sodium/calcium exchanger membrane region" evidence="8">
    <location>
        <begin position="455"/>
        <end position="502"/>
    </location>
</feature>
<evidence type="ECO:0000256" key="4">
    <source>
        <dbReference type="ARBA" id="ARBA00022989"/>
    </source>
</evidence>
<dbReference type="AlphaFoldDB" id="A0A3P6URT0"/>
<dbReference type="GO" id="GO:0005432">
    <property type="term" value="F:calcium:sodium antiporter activity"/>
    <property type="evidence" value="ECO:0007669"/>
    <property type="project" value="TreeGrafter"/>
</dbReference>
<evidence type="ECO:0000256" key="2">
    <source>
        <dbReference type="ARBA" id="ARBA00022448"/>
    </source>
</evidence>
<keyword evidence="2" id="KW-0813">Transport</keyword>
<name>A0A3P6URT0_DIBLA</name>
<dbReference type="GO" id="GO:0006874">
    <property type="term" value="P:intracellular calcium ion homeostasis"/>
    <property type="evidence" value="ECO:0007669"/>
    <property type="project" value="TreeGrafter"/>
</dbReference>
<dbReference type="Proteomes" id="UP000281553">
    <property type="component" value="Unassembled WGS sequence"/>
</dbReference>
<feature type="region of interest" description="Disordered" evidence="6">
    <location>
        <begin position="194"/>
        <end position="219"/>
    </location>
</feature>
<keyword evidence="5 7" id="KW-0472">Membrane</keyword>
<reference evidence="9 10" key="1">
    <citation type="submission" date="2018-11" db="EMBL/GenBank/DDBJ databases">
        <authorList>
            <consortium name="Pathogen Informatics"/>
        </authorList>
    </citation>
    <scope>NUCLEOTIDE SEQUENCE [LARGE SCALE GENOMIC DNA]</scope>
</reference>
<feature type="transmembrane region" description="Helical" evidence="7">
    <location>
        <begin position="482"/>
        <end position="502"/>
    </location>
</feature>
<feature type="compositionally biased region" description="Polar residues" evidence="6">
    <location>
        <begin position="88"/>
        <end position="102"/>
    </location>
</feature>
<feature type="transmembrane region" description="Helical" evidence="7">
    <location>
        <begin position="538"/>
        <end position="556"/>
    </location>
</feature>
<feature type="region of interest" description="Disordered" evidence="6">
    <location>
        <begin position="349"/>
        <end position="370"/>
    </location>
</feature>
<feature type="transmembrane region" description="Helical" evidence="7">
    <location>
        <begin position="392"/>
        <end position="409"/>
    </location>
</feature>
<evidence type="ECO:0000256" key="6">
    <source>
        <dbReference type="SAM" id="MobiDB-lite"/>
    </source>
</evidence>
<dbReference type="InterPro" id="IPR051359">
    <property type="entry name" value="CaCA_antiporter"/>
</dbReference>
<dbReference type="OrthoDB" id="407410at2759"/>